<reference evidence="1 2" key="1">
    <citation type="submission" date="2020-08" db="EMBL/GenBank/DDBJ databases">
        <title>Genomic Encyclopedia of Type Strains, Phase IV (KMG-IV): sequencing the most valuable type-strain genomes for metagenomic binning, comparative biology and taxonomic classification.</title>
        <authorList>
            <person name="Goeker M."/>
        </authorList>
    </citation>
    <scope>NUCLEOTIDE SEQUENCE [LARGE SCALE GENOMIC DNA]</scope>
    <source>
        <strain evidence="1 2">DSM 28760</strain>
    </source>
</reference>
<organism evidence="1 2">
    <name type="scientific">Pseudochelatococcus contaminans</name>
    <dbReference type="NCBI Taxonomy" id="1538103"/>
    <lineage>
        <taxon>Bacteria</taxon>
        <taxon>Pseudomonadati</taxon>
        <taxon>Pseudomonadota</taxon>
        <taxon>Alphaproteobacteria</taxon>
        <taxon>Hyphomicrobiales</taxon>
        <taxon>Chelatococcaceae</taxon>
        <taxon>Pseudochelatococcus</taxon>
    </lineage>
</organism>
<keyword evidence="2" id="KW-1185">Reference proteome</keyword>
<evidence type="ECO:0000313" key="2">
    <source>
        <dbReference type="Proteomes" id="UP000537592"/>
    </source>
</evidence>
<dbReference type="EMBL" id="JACICC010000024">
    <property type="protein sequence ID" value="MBB3811559.1"/>
    <property type="molecule type" value="Genomic_DNA"/>
</dbReference>
<feature type="non-terminal residue" evidence="1">
    <location>
        <position position="64"/>
    </location>
</feature>
<dbReference type="AlphaFoldDB" id="A0A7W5Z7T6"/>
<evidence type="ECO:0000313" key="1">
    <source>
        <dbReference type="EMBL" id="MBB3811559.1"/>
    </source>
</evidence>
<name>A0A7W5Z7T6_9HYPH</name>
<sequence length="64" mass="7230">MAMARAGLAATGRRSRLLRAMPRFADRRARAERPLNIKGAQIYGRPISRLLRSLLDGSYEAQQF</sequence>
<gene>
    <name evidence="1" type="ORF">FHS81_003674</name>
</gene>
<dbReference type="Proteomes" id="UP000537592">
    <property type="component" value="Unassembled WGS sequence"/>
</dbReference>
<protein>
    <submittedName>
        <fullName evidence="1">Uncharacterized protein</fullName>
    </submittedName>
</protein>
<comment type="caution">
    <text evidence="1">The sequence shown here is derived from an EMBL/GenBank/DDBJ whole genome shotgun (WGS) entry which is preliminary data.</text>
</comment>
<proteinExistence type="predicted"/>
<accession>A0A7W5Z7T6</accession>